<dbReference type="InterPro" id="IPR039420">
    <property type="entry name" value="WalR-like"/>
</dbReference>
<dbReference type="CDD" id="cd06170">
    <property type="entry name" value="LuxR_C_like"/>
    <property type="match status" value="1"/>
</dbReference>
<evidence type="ECO:0000256" key="5">
    <source>
        <dbReference type="PROSITE-ProRule" id="PRU00169"/>
    </source>
</evidence>
<evidence type="ECO:0000256" key="4">
    <source>
        <dbReference type="ARBA" id="ARBA00023163"/>
    </source>
</evidence>
<keyword evidence="1 5" id="KW-0597">Phosphoprotein</keyword>
<evidence type="ECO:0000313" key="9">
    <source>
        <dbReference type="Proteomes" id="UP000829476"/>
    </source>
</evidence>
<dbReference type="Gene3D" id="3.40.50.2300">
    <property type="match status" value="1"/>
</dbReference>
<keyword evidence="3" id="KW-0238">DNA-binding</keyword>
<dbReference type="EMBL" id="CP094326">
    <property type="protein sequence ID" value="UNY98261.1"/>
    <property type="molecule type" value="Genomic_DNA"/>
</dbReference>
<keyword evidence="2" id="KW-0805">Transcription regulation</keyword>
<dbReference type="SUPFAM" id="SSF52172">
    <property type="entry name" value="CheY-like"/>
    <property type="match status" value="1"/>
</dbReference>
<feature type="domain" description="Response regulatory" evidence="7">
    <location>
        <begin position="5"/>
        <end position="123"/>
    </location>
</feature>
<dbReference type="Proteomes" id="UP000829476">
    <property type="component" value="Chromosome"/>
</dbReference>
<dbReference type="Pfam" id="PF00196">
    <property type="entry name" value="GerE"/>
    <property type="match status" value="1"/>
</dbReference>
<dbReference type="Pfam" id="PF00072">
    <property type="entry name" value="Response_reg"/>
    <property type="match status" value="1"/>
</dbReference>
<evidence type="ECO:0000259" key="7">
    <source>
        <dbReference type="PROSITE" id="PS50110"/>
    </source>
</evidence>
<dbReference type="PROSITE" id="PS50043">
    <property type="entry name" value="HTH_LUXR_2"/>
    <property type="match status" value="1"/>
</dbReference>
<organism evidence="8 9">
    <name type="scientific">Zhouia spongiae</name>
    <dbReference type="NCBI Taxonomy" id="2202721"/>
    <lineage>
        <taxon>Bacteria</taxon>
        <taxon>Pseudomonadati</taxon>
        <taxon>Bacteroidota</taxon>
        <taxon>Flavobacteriia</taxon>
        <taxon>Flavobacteriales</taxon>
        <taxon>Flavobacteriaceae</taxon>
        <taxon>Zhouia</taxon>
    </lineage>
</organism>
<dbReference type="InterPro" id="IPR000792">
    <property type="entry name" value="Tscrpt_reg_LuxR_C"/>
</dbReference>
<dbReference type="SUPFAM" id="SSF46894">
    <property type="entry name" value="C-terminal effector domain of the bipartite response regulators"/>
    <property type="match status" value="1"/>
</dbReference>
<name>A0ABY3YKR7_9FLAO</name>
<proteinExistence type="predicted"/>
<evidence type="ECO:0000256" key="3">
    <source>
        <dbReference type="ARBA" id="ARBA00023125"/>
    </source>
</evidence>
<dbReference type="InterPro" id="IPR011006">
    <property type="entry name" value="CheY-like_superfamily"/>
</dbReference>
<dbReference type="InterPro" id="IPR016032">
    <property type="entry name" value="Sig_transdc_resp-reg_C-effctor"/>
</dbReference>
<feature type="modified residue" description="4-aspartylphosphate" evidence="5">
    <location>
        <position position="58"/>
    </location>
</feature>
<evidence type="ECO:0000256" key="1">
    <source>
        <dbReference type="ARBA" id="ARBA00022553"/>
    </source>
</evidence>
<dbReference type="PANTHER" id="PTHR43214:SF41">
    <property type="entry name" value="NITRATE_NITRITE RESPONSE REGULATOR PROTEIN NARP"/>
    <property type="match status" value="1"/>
</dbReference>
<evidence type="ECO:0000259" key="6">
    <source>
        <dbReference type="PROSITE" id="PS50043"/>
    </source>
</evidence>
<protein>
    <submittedName>
        <fullName evidence="8">Response regulator transcription factor</fullName>
    </submittedName>
</protein>
<dbReference type="PANTHER" id="PTHR43214">
    <property type="entry name" value="TWO-COMPONENT RESPONSE REGULATOR"/>
    <property type="match status" value="1"/>
</dbReference>
<evidence type="ECO:0000313" key="8">
    <source>
        <dbReference type="EMBL" id="UNY98261.1"/>
    </source>
</evidence>
<dbReference type="PROSITE" id="PS50110">
    <property type="entry name" value="RESPONSE_REGULATORY"/>
    <property type="match status" value="1"/>
</dbReference>
<dbReference type="InterPro" id="IPR058245">
    <property type="entry name" value="NreC/VraR/RcsB-like_REC"/>
</dbReference>
<dbReference type="CDD" id="cd17535">
    <property type="entry name" value="REC_NarL-like"/>
    <property type="match status" value="1"/>
</dbReference>
<keyword evidence="4" id="KW-0804">Transcription</keyword>
<sequence length="218" mass="25063">MKKYSIAIVDDHLLFAQSLQTLVSSFDDYNVVFHAANGKEFIEMLNGNNSIPDIVLLDINMPIMDGIETMGWLKENKPDLKVIALSMDDTEDTIIKMLRFGAKGYLLKDIHPNIFKQALSDVIEKGFYFSERITNTLLDTLDKKESEKDQLHLKDREIEFLKLACSEMTYKEIANEMCLSPKTIDGYRESLFEKLQVKSRIGLVLYAIKHELIEMEEG</sequence>
<dbReference type="RefSeq" id="WP_242936668.1">
    <property type="nucleotide sequence ID" value="NZ_CP094326.1"/>
</dbReference>
<dbReference type="SMART" id="SM00448">
    <property type="entry name" value="REC"/>
    <property type="match status" value="1"/>
</dbReference>
<keyword evidence="9" id="KW-1185">Reference proteome</keyword>
<feature type="domain" description="HTH luxR-type" evidence="6">
    <location>
        <begin position="146"/>
        <end position="211"/>
    </location>
</feature>
<reference evidence="8 9" key="1">
    <citation type="journal article" date="2018" name="Int. J. Syst. Evol. Microbiol.">
        <title>Zhouia spongiae sp. nov., isolated from a marine sponge.</title>
        <authorList>
            <person name="Zhuang L."/>
            <person name="Lin B."/>
            <person name="Qin F."/>
            <person name="Luo L."/>
        </authorList>
    </citation>
    <scope>NUCLEOTIDE SEQUENCE [LARGE SCALE GENOMIC DNA]</scope>
    <source>
        <strain evidence="8 9">HN-Y44</strain>
    </source>
</reference>
<accession>A0ABY3YKR7</accession>
<gene>
    <name evidence="8" type="ORF">MQE36_14360</name>
</gene>
<dbReference type="SMART" id="SM00421">
    <property type="entry name" value="HTH_LUXR"/>
    <property type="match status" value="1"/>
</dbReference>
<dbReference type="InterPro" id="IPR001789">
    <property type="entry name" value="Sig_transdc_resp-reg_receiver"/>
</dbReference>
<evidence type="ECO:0000256" key="2">
    <source>
        <dbReference type="ARBA" id="ARBA00023015"/>
    </source>
</evidence>